<name>A0A8H7YDM6_AJECA</name>
<sequence length="91" mass="10316">MLHFSPFLFVCSAPAKKNGPLNPRLPRGVQTLIRIVAGSHTEQKTTTNREKKKKKDTLSSPLQTPCRRRLCKLREWSGESQPTGLQLNVVY</sequence>
<dbReference type="Proteomes" id="UP000670092">
    <property type="component" value="Unassembled WGS sequence"/>
</dbReference>
<evidence type="ECO:0000256" key="1">
    <source>
        <dbReference type="SAM" id="MobiDB-lite"/>
    </source>
</evidence>
<evidence type="ECO:0000313" key="2">
    <source>
        <dbReference type="EMBL" id="KAG5287727.1"/>
    </source>
</evidence>
<gene>
    <name evidence="2" type="ORF">I7I52_11593</name>
</gene>
<dbReference type="EMBL" id="JAEVHI010000007">
    <property type="protein sequence ID" value="KAG5287727.1"/>
    <property type="molecule type" value="Genomic_DNA"/>
</dbReference>
<dbReference type="VEuPathDB" id="FungiDB:I7I52_11593"/>
<protein>
    <submittedName>
        <fullName evidence="2">Uncharacterized protein</fullName>
    </submittedName>
</protein>
<accession>A0A8H7YDM6</accession>
<organism evidence="2 3">
    <name type="scientific">Ajellomyces capsulatus</name>
    <name type="common">Darling's disease fungus</name>
    <name type="synonym">Histoplasma capsulatum</name>
    <dbReference type="NCBI Taxonomy" id="5037"/>
    <lineage>
        <taxon>Eukaryota</taxon>
        <taxon>Fungi</taxon>
        <taxon>Dikarya</taxon>
        <taxon>Ascomycota</taxon>
        <taxon>Pezizomycotina</taxon>
        <taxon>Eurotiomycetes</taxon>
        <taxon>Eurotiomycetidae</taxon>
        <taxon>Onygenales</taxon>
        <taxon>Ajellomycetaceae</taxon>
        <taxon>Histoplasma</taxon>
    </lineage>
</organism>
<proteinExistence type="predicted"/>
<evidence type="ECO:0000313" key="3">
    <source>
        <dbReference type="Proteomes" id="UP000670092"/>
    </source>
</evidence>
<comment type="caution">
    <text evidence="2">The sequence shown here is derived from an EMBL/GenBank/DDBJ whole genome shotgun (WGS) entry which is preliminary data.</text>
</comment>
<dbReference type="AlphaFoldDB" id="A0A8H7YDM6"/>
<feature type="region of interest" description="Disordered" evidence="1">
    <location>
        <begin position="36"/>
        <end position="63"/>
    </location>
</feature>
<reference evidence="2 3" key="1">
    <citation type="submission" date="2021-01" db="EMBL/GenBank/DDBJ databases">
        <title>Chromosome-level genome assembly of a human fungal pathogen reveals clustering of transcriptionally co-regulated genes.</title>
        <authorList>
            <person name="Voorhies M."/>
            <person name="Cohen S."/>
            <person name="Shea T.P."/>
            <person name="Petrus S."/>
            <person name="Munoz J.F."/>
            <person name="Poplawski S."/>
            <person name="Goldman W.E."/>
            <person name="Michael T."/>
            <person name="Cuomo C.A."/>
            <person name="Sil A."/>
            <person name="Beyhan S."/>
        </authorList>
    </citation>
    <scope>NUCLEOTIDE SEQUENCE [LARGE SCALE GENOMIC DNA]</scope>
    <source>
        <strain evidence="2 3">G184AR</strain>
    </source>
</reference>